<evidence type="ECO:0000256" key="1">
    <source>
        <dbReference type="SAM" id="MobiDB-lite"/>
    </source>
</evidence>
<name>A0A8J3FNE3_9ACTN</name>
<dbReference type="AlphaFoldDB" id="A0A8J3FNE3"/>
<reference evidence="2" key="1">
    <citation type="journal article" date="2014" name="Int. J. Syst. Evol. Microbiol.">
        <title>Complete genome sequence of Corynebacterium casei LMG S-19264T (=DSM 44701T), isolated from a smear-ripened cheese.</title>
        <authorList>
            <consortium name="US DOE Joint Genome Institute (JGI-PGF)"/>
            <person name="Walter F."/>
            <person name="Albersmeier A."/>
            <person name="Kalinowski J."/>
            <person name="Ruckert C."/>
        </authorList>
    </citation>
    <scope>NUCLEOTIDE SEQUENCE</scope>
    <source>
        <strain evidence="2">CGMCC 4.7299</strain>
    </source>
</reference>
<sequence length="167" mass="17536">MHTVSATRPPYGVPTDDCGSPAGPPSRWACPHTPPPGPPEPRGCPKHSAAPFRPPSRSPRLPAGTQPCLANVMPVLQQPPATALPLGTATSDGPPPGSESTGDWRYPQARIVVRHRRRRCANLGDVSFRAQIPPSLRTGPFRGSDAVAQGTLTPVDAPRRLVASAVS</sequence>
<feature type="region of interest" description="Disordered" evidence="1">
    <location>
        <begin position="132"/>
        <end position="153"/>
    </location>
</feature>
<organism evidence="2 3">
    <name type="scientific">Mangrovihabitans endophyticus</name>
    <dbReference type="NCBI Taxonomy" id="1751298"/>
    <lineage>
        <taxon>Bacteria</taxon>
        <taxon>Bacillati</taxon>
        <taxon>Actinomycetota</taxon>
        <taxon>Actinomycetes</taxon>
        <taxon>Micromonosporales</taxon>
        <taxon>Micromonosporaceae</taxon>
        <taxon>Mangrovihabitans</taxon>
    </lineage>
</organism>
<protein>
    <submittedName>
        <fullName evidence="2">Uncharacterized protein</fullName>
    </submittedName>
</protein>
<proteinExistence type="predicted"/>
<feature type="region of interest" description="Disordered" evidence="1">
    <location>
        <begin position="79"/>
        <end position="107"/>
    </location>
</feature>
<dbReference type="EMBL" id="BMMX01000010">
    <property type="protein sequence ID" value="GGK92058.1"/>
    <property type="molecule type" value="Genomic_DNA"/>
</dbReference>
<gene>
    <name evidence="2" type="ORF">GCM10012284_27410</name>
</gene>
<reference evidence="2" key="2">
    <citation type="submission" date="2020-09" db="EMBL/GenBank/DDBJ databases">
        <authorList>
            <person name="Sun Q."/>
            <person name="Zhou Y."/>
        </authorList>
    </citation>
    <scope>NUCLEOTIDE SEQUENCE</scope>
    <source>
        <strain evidence="2">CGMCC 4.7299</strain>
    </source>
</reference>
<evidence type="ECO:0000313" key="2">
    <source>
        <dbReference type="EMBL" id="GGK92058.1"/>
    </source>
</evidence>
<feature type="compositionally biased region" description="Pro residues" evidence="1">
    <location>
        <begin position="32"/>
        <end position="42"/>
    </location>
</feature>
<accession>A0A8J3FNE3</accession>
<comment type="caution">
    <text evidence="2">The sequence shown here is derived from an EMBL/GenBank/DDBJ whole genome shotgun (WGS) entry which is preliminary data.</text>
</comment>
<keyword evidence="3" id="KW-1185">Reference proteome</keyword>
<evidence type="ECO:0000313" key="3">
    <source>
        <dbReference type="Proteomes" id="UP000656042"/>
    </source>
</evidence>
<dbReference type="Proteomes" id="UP000656042">
    <property type="component" value="Unassembled WGS sequence"/>
</dbReference>
<feature type="region of interest" description="Disordered" evidence="1">
    <location>
        <begin position="1"/>
        <end position="66"/>
    </location>
</feature>